<reference evidence="1 2" key="1">
    <citation type="submission" date="2018-04" db="EMBL/GenBank/DDBJ databases">
        <authorList>
            <person name="Huttner S."/>
            <person name="Dainat J."/>
        </authorList>
    </citation>
    <scope>NUCLEOTIDE SEQUENCE [LARGE SCALE GENOMIC DNA]</scope>
</reference>
<evidence type="ECO:0000313" key="1">
    <source>
        <dbReference type="EMBL" id="SPQ18395.1"/>
    </source>
</evidence>
<dbReference type="GO" id="GO:0016705">
    <property type="term" value="F:oxidoreductase activity, acting on paired donors, with incorporation or reduction of molecular oxygen"/>
    <property type="evidence" value="ECO:0007669"/>
    <property type="project" value="InterPro"/>
</dbReference>
<evidence type="ECO:0000313" key="2">
    <source>
        <dbReference type="Proteomes" id="UP000289323"/>
    </source>
</evidence>
<organism evidence="1 2">
    <name type="scientific">Thermothielavioides terrestris</name>
    <dbReference type="NCBI Taxonomy" id="2587410"/>
    <lineage>
        <taxon>Eukaryota</taxon>
        <taxon>Fungi</taxon>
        <taxon>Dikarya</taxon>
        <taxon>Ascomycota</taxon>
        <taxon>Pezizomycotina</taxon>
        <taxon>Sordariomycetes</taxon>
        <taxon>Sordariomycetidae</taxon>
        <taxon>Sordariales</taxon>
        <taxon>Chaetomiaceae</taxon>
        <taxon>Thermothielavioides</taxon>
    </lineage>
</organism>
<dbReference type="Gene3D" id="1.10.630.10">
    <property type="entry name" value="Cytochrome P450"/>
    <property type="match status" value="1"/>
</dbReference>
<dbReference type="SUPFAM" id="SSF48264">
    <property type="entry name" value="Cytochrome P450"/>
    <property type="match status" value="1"/>
</dbReference>
<gene>
    <name evidence="1" type="ORF">TT172_LOCUS814</name>
</gene>
<proteinExistence type="predicted"/>
<dbReference type="AlphaFoldDB" id="A0A3S4BF58"/>
<accession>A0A3S4BF58</accession>
<dbReference type="GO" id="GO:0020037">
    <property type="term" value="F:heme binding"/>
    <property type="evidence" value="ECO:0007669"/>
    <property type="project" value="InterPro"/>
</dbReference>
<protein>
    <submittedName>
        <fullName evidence="1">E791f6fe-aa60-41b4-a0de-15238a9f11c0</fullName>
    </submittedName>
</protein>
<name>A0A3S4BF58_9PEZI</name>
<dbReference type="GO" id="GO:0005506">
    <property type="term" value="F:iron ion binding"/>
    <property type="evidence" value="ECO:0007669"/>
    <property type="project" value="InterPro"/>
</dbReference>
<dbReference type="EMBL" id="OUUZ01000001">
    <property type="protein sequence ID" value="SPQ18395.1"/>
    <property type="molecule type" value="Genomic_DNA"/>
</dbReference>
<dbReference type="Proteomes" id="UP000289323">
    <property type="component" value="Unassembled WGS sequence"/>
</dbReference>
<dbReference type="InterPro" id="IPR036396">
    <property type="entry name" value="Cyt_P450_sf"/>
</dbReference>
<dbReference type="GO" id="GO:0004497">
    <property type="term" value="F:monooxygenase activity"/>
    <property type="evidence" value="ECO:0007669"/>
    <property type="project" value="InterPro"/>
</dbReference>
<sequence length="140" mass="16354">MRWRKSRRRVGVRYGNGHYAKVLHGDDRGLTSYDFVYAALQLGSASNWATFDIVGDLVFGQEFGCLERAEYRPWITFIMGTLKVVVTFTSLNYVGARWWVRFLFRTVGQRSIMTLRRLTDELVSKRLAIEKGRDDLFEVF</sequence>